<evidence type="ECO:0000313" key="2">
    <source>
        <dbReference type="Proteomes" id="UP000248090"/>
    </source>
</evidence>
<dbReference type="Proteomes" id="UP000248090">
    <property type="component" value="Unassembled WGS sequence"/>
</dbReference>
<dbReference type="InterPro" id="IPR010982">
    <property type="entry name" value="Lambda_DNA-bd_dom_sf"/>
</dbReference>
<evidence type="ECO:0008006" key="3">
    <source>
        <dbReference type="Google" id="ProtNLM"/>
    </source>
</evidence>
<gene>
    <name evidence="1" type="ORF">WH50_17110</name>
</gene>
<comment type="caution">
    <text evidence="1">The sequence shown here is derived from an EMBL/GenBank/DDBJ whole genome shotgun (WGS) entry which is preliminary data.</text>
</comment>
<organism evidence="1 2">
    <name type="scientific">Pokkaliibacter plantistimulans</name>
    <dbReference type="NCBI Taxonomy" id="1635171"/>
    <lineage>
        <taxon>Bacteria</taxon>
        <taxon>Pseudomonadati</taxon>
        <taxon>Pseudomonadota</taxon>
        <taxon>Gammaproteobacteria</taxon>
        <taxon>Oceanospirillales</taxon>
        <taxon>Balneatrichaceae</taxon>
        <taxon>Pokkaliibacter</taxon>
    </lineage>
</organism>
<dbReference type="EMBL" id="LAPT01000086">
    <property type="protein sequence ID" value="PXF30079.1"/>
    <property type="molecule type" value="Genomic_DNA"/>
</dbReference>
<dbReference type="Gene3D" id="1.10.260.40">
    <property type="entry name" value="lambda repressor-like DNA-binding domains"/>
    <property type="match status" value="1"/>
</dbReference>
<dbReference type="RefSeq" id="WP_207780365.1">
    <property type="nucleotide sequence ID" value="NZ_CP177354.1"/>
</dbReference>
<sequence length="72" mass="8198">MKDTLLVLYKTKDDAGRRRNCQRPSCAGQKDMLLRIGMSQQQYQRIESGQDVRLSTLLCVLAGMVLELRIPS</sequence>
<reference evidence="1 2" key="1">
    <citation type="submission" date="2015-03" db="EMBL/GenBank/DDBJ databases">
        <authorList>
            <person name="Krishnan R."/>
            <person name="Midha S."/>
            <person name="Patil P.B."/>
            <person name="Rameshkumar N."/>
        </authorList>
    </citation>
    <scope>NUCLEOTIDE SEQUENCE [LARGE SCALE GENOMIC DNA]</scope>
    <source>
        <strain evidence="1 2">L1E11</strain>
    </source>
</reference>
<evidence type="ECO:0000313" key="1">
    <source>
        <dbReference type="EMBL" id="PXF30079.1"/>
    </source>
</evidence>
<keyword evidence="2" id="KW-1185">Reference proteome</keyword>
<protein>
    <recommendedName>
        <fullName evidence="3">HTH cro/C1-type domain-containing protein</fullName>
    </recommendedName>
</protein>
<name>A0ABX5LTU9_9GAMM</name>
<proteinExistence type="predicted"/>
<accession>A0ABX5LTU9</accession>